<evidence type="ECO:0000313" key="6">
    <source>
        <dbReference type="EMBL" id="MBS7527219.1"/>
    </source>
</evidence>
<dbReference type="Pfam" id="PF25137">
    <property type="entry name" value="ADH_Fe_C"/>
    <property type="match status" value="1"/>
</dbReference>
<proteinExistence type="inferred from homology"/>
<dbReference type="PROSITE" id="PS00913">
    <property type="entry name" value="ADH_IRON_1"/>
    <property type="match status" value="1"/>
</dbReference>
<dbReference type="PANTHER" id="PTHR11496">
    <property type="entry name" value="ALCOHOL DEHYDROGENASE"/>
    <property type="match status" value="1"/>
</dbReference>
<accession>A0ABS5PPW4</accession>
<dbReference type="PANTHER" id="PTHR11496:SF102">
    <property type="entry name" value="ALCOHOL DEHYDROGENASE 4"/>
    <property type="match status" value="1"/>
</dbReference>
<dbReference type="CDD" id="cd08551">
    <property type="entry name" value="Fe-ADH"/>
    <property type="match status" value="1"/>
</dbReference>
<dbReference type="InterPro" id="IPR039697">
    <property type="entry name" value="Alcohol_dehydrogenase_Fe"/>
</dbReference>
<evidence type="ECO:0000256" key="3">
    <source>
        <dbReference type="ARBA" id="ARBA00023027"/>
    </source>
</evidence>
<dbReference type="Proteomes" id="UP000746471">
    <property type="component" value="Unassembled WGS sequence"/>
</dbReference>
<evidence type="ECO:0000256" key="1">
    <source>
        <dbReference type="ARBA" id="ARBA00007358"/>
    </source>
</evidence>
<feature type="domain" description="Alcohol dehydrogenase iron-type/glycerol dehydrogenase GldA" evidence="4">
    <location>
        <begin position="8"/>
        <end position="174"/>
    </location>
</feature>
<organism evidence="6 7">
    <name type="scientific">Fusibacter paucivorans</name>
    <dbReference type="NCBI Taxonomy" id="76009"/>
    <lineage>
        <taxon>Bacteria</taxon>
        <taxon>Bacillati</taxon>
        <taxon>Bacillota</taxon>
        <taxon>Clostridia</taxon>
        <taxon>Eubacteriales</taxon>
        <taxon>Eubacteriales Family XII. Incertae Sedis</taxon>
        <taxon>Fusibacter</taxon>
    </lineage>
</organism>
<evidence type="ECO:0000259" key="4">
    <source>
        <dbReference type="Pfam" id="PF00465"/>
    </source>
</evidence>
<dbReference type="Gene3D" id="1.20.1090.10">
    <property type="entry name" value="Dehydroquinate synthase-like - alpha domain"/>
    <property type="match status" value="1"/>
</dbReference>
<dbReference type="InterPro" id="IPR018211">
    <property type="entry name" value="ADH_Fe_CS"/>
</dbReference>
<dbReference type="InterPro" id="IPR056798">
    <property type="entry name" value="ADH_Fe_C"/>
</dbReference>
<reference evidence="6 7" key="1">
    <citation type="submission" date="2021-05" db="EMBL/GenBank/DDBJ databases">
        <title>Fusibacter ferrireducens sp. nov., an anaerobic, sulfur- and Fe-reducing bacterium isolated from the mangrove sediment.</title>
        <authorList>
            <person name="Qiu D."/>
        </authorList>
    </citation>
    <scope>NUCLEOTIDE SEQUENCE [LARGE SCALE GENOMIC DNA]</scope>
    <source>
        <strain evidence="6 7">DSM 12116</strain>
    </source>
</reference>
<dbReference type="RefSeq" id="WP_213237078.1">
    <property type="nucleotide sequence ID" value="NZ_JAHBCL010000017.1"/>
</dbReference>
<comment type="caution">
    <text evidence="6">The sequence shown here is derived from an EMBL/GenBank/DDBJ whole genome shotgun (WGS) entry which is preliminary data.</text>
</comment>
<gene>
    <name evidence="6" type="ORF">KHM83_11055</name>
</gene>
<dbReference type="SUPFAM" id="SSF56796">
    <property type="entry name" value="Dehydroquinate synthase-like"/>
    <property type="match status" value="1"/>
</dbReference>
<evidence type="ECO:0000259" key="5">
    <source>
        <dbReference type="Pfam" id="PF25137"/>
    </source>
</evidence>
<keyword evidence="7" id="KW-1185">Reference proteome</keyword>
<name>A0ABS5PPW4_9FIRM</name>
<comment type="similarity">
    <text evidence="1">Belongs to the iron-containing alcohol dehydrogenase family.</text>
</comment>
<keyword evidence="2" id="KW-0560">Oxidoreductase</keyword>
<evidence type="ECO:0000256" key="2">
    <source>
        <dbReference type="ARBA" id="ARBA00023002"/>
    </source>
</evidence>
<protein>
    <submittedName>
        <fullName evidence="6">Iron-containing alcohol dehydrogenase</fullName>
    </submittedName>
</protein>
<dbReference type="Pfam" id="PF00465">
    <property type="entry name" value="Fe-ADH"/>
    <property type="match status" value="1"/>
</dbReference>
<evidence type="ECO:0000313" key="7">
    <source>
        <dbReference type="Proteomes" id="UP000746471"/>
    </source>
</evidence>
<sequence length="379" mass="40409">MQFSFVLPSTIRYGSGVVKELNQIIDQLGAKKIMFICDKGIIDAGIYTRVKALLADDKTCVVFSDIEANPKDYNVQNGAAFARDNDVDLIVALGGGSPIDAAKAIAVVAKQGGEVRDYTKRAIGPDCLPIIAIPTTAGTGSEVTFSSVITDTKENFKFTVKSPAIAAKVALVDPELTYSLPASITAATGIDALTHAIEGYTATCTEPIAEALGLYAVEYIGKYIERAVKDGNDVEARDGMMMGSLLAGLSFSHADVAGVHCMAEALGSMYDRPHGLCNSIILPHLMRENLPYCTAKYARVARALGIEESDPEKAALLGIEKIQSISANIGLPAFKALAIDPKDFRKLAEMSEKNGSNPSNPKPMTADDYEALFYKIDAL</sequence>
<feature type="domain" description="Fe-containing alcohol dehydrogenase-like C-terminal" evidence="5">
    <location>
        <begin position="185"/>
        <end position="374"/>
    </location>
</feature>
<keyword evidence="3" id="KW-0520">NAD</keyword>
<dbReference type="EMBL" id="JAHBCL010000017">
    <property type="protein sequence ID" value="MBS7527219.1"/>
    <property type="molecule type" value="Genomic_DNA"/>
</dbReference>
<dbReference type="InterPro" id="IPR001670">
    <property type="entry name" value="ADH_Fe/GldA"/>
</dbReference>
<dbReference type="Gene3D" id="3.40.50.1970">
    <property type="match status" value="1"/>
</dbReference>